<accession>A0A7I7X961</accession>
<dbReference type="Proteomes" id="UP000466517">
    <property type="component" value="Chromosome"/>
</dbReference>
<protein>
    <recommendedName>
        <fullName evidence="4">Phytanoyl-CoA dioxygenase</fullName>
    </recommendedName>
</protein>
<proteinExistence type="inferred from homology"/>
<dbReference type="EMBL" id="AP022610">
    <property type="protein sequence ID" value="BBZ25795.1"/>
    <property type="molecule type" value="Genomic_DNA"/>
</dbReference>
<dbReference type="InterPro" id="IPR008775">
    <property type="entry name" value="Phytyl_CoA_dOase-like"/>
</dbReference>
<organism evidence="2 3">
    <name type="scientific">Mycolicibacterium madagascariense</name>
    <dbReference type="NCBI Taxonomy" id="212765"/>
    <lineage>
        <taxon>Bacteria</taxon>
        <taxon>Bacillati</taxon>
        <taxon>Actinomycetota</taxon>
        <taxon>Actinomycetes</taxon>
        <taxon>Mycobacteriales</taxon>
        <taxon>Mycobacteriaceae</taxon>
        <taxon>Mycolicibacterium</taxon>
    </lineage>
</organism>
<reference evidence="2 3" key="1">
    <citation type="journal article" date="2019" name="Emerg. Microbes Infect.">
        <title>Comprehensive subspecies identification of 175 nontuberculous mycobacteria species based on 7547 genomic profiles.</title>
        <authorList>
            <person name="Matsumoto Y."/>
            <person name="Kinjo T."/>
            <person name="Motooka D."/>
            <person name="Nabeya D."/>
            <person name="Jung N."/>
            <person name="Uechi K."/>
            <person name="Horii T."/>
            <person name="Iida T."/>
            <person name="Fujita J."/>
            <person name="Nakamura S."/>
        </authorList>
    </citation>
    <scope>NUCLEOTIDE SEQUENCE [LARGE SCALE GENOMIC DNA]</scope>
    <source>
        <strain evidence="2 3">JCM 13574</strain>
    </source>
</reference>
<dbReference type="PANTHER" id="PTHR20883">
    <property type="entry name" value="PHYTANOYL-COA DIOXYGENASE DOMAIN CONTAINING 1"/>
    <property type="match status" value="1"/>
</dbReference>
<dbReference type="KEGG" id="mmag:MMAD_00900"/>
<dbReference type="RefSeq" id="WP_163730892.1">
    <property type="nucleotide sequence ID" value="NZ_AP022610.1"/>
</dbReference>
<evidence type="ECO:0008006" key="4">
    <source>
        <dbReference type="Google" id="ProtNLM"/>
    </source>
</evidence>
<dbReference type="Gene3D" id="2.60.120.620">
    <property type="entry name" value="q2cbj1_9rhob like domain"/>
    <property type="match status" value="1"/>
</dbReference>
<dbReference type="SUPFAM" id="SSF51197">
    <property type="entry name" value="Clavaminate synthase-like"/>
    <property type="match status" value="1"/>
</dbReference>
<dbReference type="AlphaFoldDB" id="A0A7I7X961"/>
<dbReference type="GO" id="GO:0005506">
    <property type="term" value="F:iron ion binding"/>
    <property type="evidence" value="ECO:0007669"/>
    <property type="project" value="UniProtKB-ARBA"/>
</dbReference>
<sequence length="270" mass="28908">MVEHVVVSDADVGQRVCAALEADGVVVVEGAIDSDMIARAKEALERGAREDEAHGFQVRGSAYDPDELNVRVRNLPGKDAVFREMLELPALRAVVTGWLGDSVRLSNFTSNTTLPGAGAMALHADQNPIPAPWPPYPCTVNVAFALDDFTPDNATRYVPGTHRESGPPAWHGTHPGAVPLCGPAGSMMFMEGRIHHQTGANTGTTPRSGAFAFFARSFLAPQFEWHRGILQDLRATLSPWLREIMGFGQSGGTANFIPENAAASTTPAPR</sequence>
<name>A0A7I7X961_9MYCO</name>
<dbReference type="PANTHER" id="PTHR20883:SF48">
    <property type="entry name" value="ECTOINE DIOXYGENASE"/>
    <property type="match status" value="1"/>
</dbReference>
<evidence type="ECO:0000256" key="1">
    <source>
        <dbReference type="ARBA" id="ARBA00005830"/>
    </source>
</evidence>
<keyword evidence="3" id="KW-1185">Reference proteome</keyword>
<evidence type="ECO:0000313" key="2">
    <source>
        <dbReference type="EMBL" id="BBZ25795.1"/>
    </source>
</evidence>
<comment type="similarity">
    <text evidence="1">Belongs to the PhyH family.</text>
</comment>
<dbReference type="GO" id="GO:0016706">
    <property type="term" value="F:2-oxoglutarate-dependent dioxygenase activity"/>
    <property type="evidence" value="ECO:0007669"/>
    <property type="project" value="UniProtKB-ARBA"/>
</dbReference>
<dbReference type="Pfam" id="PF05721">
    <property type="entry name" value="PhyH"/>
    <property type="match status" value="1"/>
</dbReference>
<gene>
    <name evidence="2" type="ORF">MMAD_00900</name>
</gene>
<evidence type="ECO:0000313" key="3">
    <source>
        <dbReference type="Proteomes" id="UP000466517"/>
    </source>
</evidence>